<gene>
    <name evidence="3" type="ORF">ACFP73_01140</name>
</gene>
<dbReference type="Pfam" id="PF07411">
    <property type="entry name" value="DUF1508"/>
    <property type="match status" value="2"/>
</dbReference>
<feature type="domain" description="DUF1508" evidence="2">
    <location>
        <begin position="11"/>
        <end position="56"/>
    </location>
</feature>
<evidence type="ECO:0000313" key="4">
    <source>
        <dbReference type="Proteomes" id="UP001596215"/>
    </source>
</evidence>
<reference evidence="4" key="1">
    <citation type="journal article" date="2019" name="Int. J. Syst. Evol. Microbiol.">
        <title>The Global Catalogue of Microorganisms (GCM) 10K type strain sequencing project: providing services to taxonomists for standard genome sequencing and annotation.</title>
        <authorList>
            <consortium name="The Broad Institute Genomics Platform"/>
            <consortium name="The Broad Institute Genome Sequencing Center for Infectious Disease"/>
            <person name="Wu L."/>
            <person name="Ma J."/>
        </authorList>
    </citation>
    <scope>NUCLEOTIDE SEQUENCE [LARGE SCALE GENOMIC DNA]</scope>
    <source>
        <strain evidence="4">CGMCC 4.1530</strain>
    </source>
</reference>
<name>A0ABW1VJL6_9GAMM</name>
<evidence type="ECO:0000313" key="3">
    <source>
        <dbReference type="EMBL" id="MFC6360718.1"/>
    </source>
</evidence>
<sequence>MSGKYDVFRGKDQQYYFHLKAANGEVILSSEGYKEKSGCLNGIISVQKNSADDHNYQRLTAKNGAPYFTLKAQNHQVIGCSEMYSTVAAREKGIESVKKNGPDSPVTELSAE</sequence>
<organism evidence="3 4">
    <name type="scientific">Tatumella punctata</name>
    <dbReference type="NCBI Taxonomy" id="399969"/>
    <lineage>
        <taxon>Bacteria</taxon>
        <taxon>Pseudomonadati</taxon>
        <taxon>Pseudomonadota</taxon>
        <taxon>Gammaproteobacteria</taxon>
        <taxon>Enterobacterales</taxon>
        <taxon>Erwiniaceae</taxon>
        <taxon>Tatumella</taxon>
    </lineage>
</organism>
<protein>
    <submittedName>
        <fullName evidence="3">YegP family protein</fullName>
    </submittedName>
</protein>
<dbReference type="Proteomes" id="UP001596215">
    <property type="component" value="Unassembled WGS sequence"/>
</dbReference>
<dbReference type="EMBL" id="JBHSUC010000001">
    <property type="protein sequence ID" value="MFC6360718.1"/>
    <property type="molecule type" value="Genomic_DNA"/>
</dbReference>
<evidence type="ECO:0000256" key="1">
    <source>
        <dbReference type="ARBA" id="ARBA00007576"/>
    </source>
</evidence>
<dbReference type="RefSeq" id="WP_212707792.1">
    <property type="nucleotide sequence ID" value="NZ_BAAAFW010000059.1"/>
</dbReference>
<dbReference type="PANTHER" id="PTHR40606:SF1">
    <property type="entry name" value="UPF0339 PROTEIN YEGP"/>
    <property type="match status" value="1"/>
</dbReference>
<accession>A0ABW1VJL6</accession>
<dbReference type="InterPro" id="IPR010879">
    <property type="entry name" value="DUF1508"/>
</dbReference>
<dbReference type="Gene3D" id="2.30.29.80">
    <property type="match status" value="1"/>
</dbReference>
<comment type="similarity">
    <text evidence="1">Belongs to the UPF0339 family. Duplicated subfamily.</text>
</comment>
<evidence type="ECO:0000259" key="2">
    <source>
        <dbReference type="Pfam" id="PF07411"/>
    </source>
</evidence>
<dbReference type="InterPro" id="IPR036913">
    <property type="entry name" value="YegP-like_sf"/>
</dbReference>
<proteinExistence type="inferred from homology"/>
<keyword evidence="4" id="KW-1185">Reference proteome</keyword>
<dbReference type="SUPFAM" id="SSF160113">
    <property type="entry name" value="YegP-like"/>
    <property type="match status" value="2"/>
</dbReference>
<comment type="caution">
    <text evidence="3">The sequence shown here is derived from an EMBL/GenBank/DDBJ whole genome shotgun (WGS) entry which is preliminary data.</text>
</comment>
<dbReference type="PANTHER" id="PTHR40606">
    <property type="match status" value="1"/>
</dbReference>
<feature type="domain" description="DUF1508" evidence="2">
    <location>
        <begin position="61"/>
        <end position="108"/>
    </location>
</feature>
<dbReference type="InterPro" id="IPR051141">
    <property type="entry name" value="UPF0339_domain"/>
</dbReference>